<proteinExistence type="predicted"/>
<organism evidence="2 3">
    <name type="scientific">Pseudanabaena galeata UHCC 0370</name>
    <dbReference type="NCBI Taxonomy" id="3110310"/>
    <lineage>
        <taxon>Bacteria</taxon>
        <taxon>Bacillati</taxon>
        <taxon>Cyanobacteriota</taxon>
        <taxon>Cyanophyceae</taxon>
        <taxon>Pseudanabaenales</taxon>
        <taxon>Pseudanabaenaceae</taxon>
        <taxon>Pseudanabaena</taxon>
    </lineage>
</organism>
<sequence length="616" mass="70426">MTNADYQNGKRQIKIYQRTYFLPVLGGGKLDDLQTAIRNGSENLQRGYVVKKVHKKITVEEKGFFFGKRLVTKVVEESVEQKLKFEERFQELDSLVRNYDAVIEALNEHQGEYQQFFEAFADEIREMVTLKCQEITLVEQDRLEVERIAQIDNDDDLFQIATQQKTEILETAKSFGYAAILMLKKLDLMSASLEKIANDQQTQREVLESMVKKLTGQKKAYEVQLKIRRLQAEASELTQIALNFENYMEKFIGSFQTLLGNVSMVDKDLSGAMEEIKQIAELAMSKQSLTIEVNDQSSQKILDFLVASDLKKERLIEALERSRDANSEIEFDYNLRNQGIETSLTDCLENIQAYVQFELNPILTSKKELEQEKPKSPSQNELEKGKYERKRNIAEFNLEFVDIPAGSFMMGDNNGDEDEKPAHLVNLKSFKISKYPITQSQYREVMDHNPAHFQGDDNCPVENISWNDAIDFCENLSQITGQTVQLPSESQWEYACRAGGNGKYGFGYSASQLGRYAWTENNSENKTHSVGQKSANKWGVHDMHGNVWEWCEDVWHDNYNDAPDDGSAWVNGGEQLQRVLRGGSWNVSIKLCRSANRGRSIAVNSGKNVGFRIVLV</sequence>
<dbReference type="InterPro" id="IPR042095">
    <property type="entry name" value="SUMF_sf"/>
</dbReference>
<dbReference type="PANTHER" id="PTHR23150">
    <property type="entry name" value="SULFATASE MODIFYING FACTOR 1, 2"/>
    <property type="match status" value="1"/>
</dbReference>
<dbReference type="InterPro" id="IPR016187">
    <property type="entry name" value="CTDL_fold"/>
</dbReference>
<comment type="caution">
    <text evidence="2">The sequence shown here is derived from an EMBL/GenBank/DDBJ whole genome shotgun (WGS) entry which is preliminary data.</text>
</comment>
<dbReference type="Proteomes" id="UP001301388">
    <property type="component" value="Unassembled WGS sequence"/>
</dbReference>
<dbReference type="InterPro" id="IPR005532">
    <property type="entry name" value="SUMF_dom"/>
</dbReference>
<accession>A0ABU5TK58</accession>
<dbReference type="RefSeq" id="WP_323262086.1">
    <property type="nucleotide sequence ID" value="NZ_JAYGIE010000077.1"/>
</dbReference>
<evidence type="ECO:0000259" key="1">
    <source>
        <dbReference type="Pfam" id="PF03781"/>
    </source>
</evidence>
<dbReference type="PANTHER" id="PTHR23150:SF19">
    <property type="entry name" value="FORMYLGLYCINE-GENERATING ENZYME"/>
    <property type="match status" value="1"/>
</dbReference>
<dbReference type="InterPro" id="IPR051043">
    <property type="entry name" value="Sulfatase_Mod_Factor_Kinase"/>
</dbReference>
<dbReference type="Gene3D" id="3.90.1580.10">
    <property type="entry name" value="paralog of FGE (formylglycine-generating enzyme)"/>
    <property type="match status" value="1"/>
</dbReference>
<dbReference type="SUPFAM" id="SSF56436">
    <property type="entry name" value="C-type lectin-like"/>
    <property type="match status" value="1"/>
</dbReference>
<gene>
    <name evidence="2" type="ORF">VB774_13530</name>
</gene>
<dbReference type="EMBL" id="JAYGIE010000077">
    <property type="protein sequence ID" value="MEA5478644.1"/>
    <property type="molecule type" value="Genomic_DNA"/>
</dbReference>
<evidence type="ECO:0000313" key="3">
    <source>
        <dbReference type="Proteomes" id="UP001301388"/>
    </source>
</evidence>
<dbReference type="Pfam" id="PF03781">
    <property type="entry name" value="FGE-sulfatase"/>
    <property type="match status" value="1"/>
</dbReference>
<feature type="domain" description="Sulfatase-modifying factor enzyme-like" evidence="1">
    <location>
        <begin position="399"/>
        <end position="614"/>
    </location>
</feature>
<reference evidence="2 3" key="1">
    <citation type="submission" date="2023-12" db="EMBL/GenBank/DDBJ databases">
        <title>Baltic Sea Cyanobacteria.</title>
        <authorList>
            <person name="Delbaje E."/>
            <person name="Fewer D.P."/>
            <person name="Shishido T.K."/>
        </authorList>
    </citation>
    <scope>NUCLEOTIDE SEQUENCE [LARGE SCALE GENOMIC DNA]</scope>
    <source>
        <strain evidence="2 3">UHCC 0370</strain>
    </source>
</reference>
<protein>
    <submittedName>
        <fullName evidence="2">SUMF1/EgtB/PvdO family nonheme iron enzyme</fullName>
    </submittedName>
</protein>
<keyword evidence="3" id="KW-1185">Reference proteome</keyword>
<name>A0ABU5TK58_9CYAN</name>
<evidence type="ECO:0000313" key="2">
    <source>
        <dbReference type="EMBL" id="MEA5478644.1"/>
    </source>
</evidence>